<dbReference type="Proteomes" id="UP001497392">
    <property type="component" value="Unassembled WGS sequence"/>
</dbReference>
<dbReference type="SMART" id="SM00952">
    <property type="entry name" value="RAP"/>
    <property type="match status" value="1"/>
</dbReference>
<feature type="compositionally biased region" description="Pro residues" evidence="1">
    <location>
        <begin position="72"/>
        <end position="84"/>
    </location>
</feature>
<feature type="compositionally biased region" description="Polar residues" evidence="1">
    <location>
        <begin position="1186"/>
        <end position="1199"/>
    </location>
</feature>
<gene>
    <name evidence="3" type="primary">g10638</name>
    <name evidence="3" type="ORF">VP750_LOCUS9539</name>
</gene>
<protein>
    <submittedName>
        <fullName evidence="3">G10638 protein</fullName>
    </submittedName>
</protein>
<dbReference type="InterPro" id="IPR013584">
    <property type="entry name" value="RAP"/>
</dbReference>
<dbReference type="PROSITE" id="PS51286">
    <property type="entry name" value="RAP"/>
    <property type="match status" value="1"/>
</dbReference>
<sequence>MVVAAAGSMGVAPTHNSYTIAASSTAGSHSDLPHAPAASNELNSAPDPLPWLVIESGQEPNSDERRHAANPTVPPKEPTRPLPPATVTTECSVQPDRSQDDNQSAQCQDRSASEHAPPQEHQAQQLDVDRQAEQPAQHAAVYGPMPEGAEGPVQLHQDAVAGQSDLQQPQNYGHEGAPAAPQQYSQAAYPVQAWGQAPAYAPQGPAPPPSYPPPAENGAYPGAGYGADPWQWPYAQWSPYGAPWGFPQPPPQQVVPFVAMVNQYGQPYLPAYSMVMPGPQHQVMQPQPPPPPGPPPPVPSNGSHPNGHAWPSRPALPPGMSLPCGPPPGRSHAMVPGRARNQRLMYGGGGPPNNGRVMPECININRRITACGTPEALLNIIAQDLEKFDSVCMATSIHTLANLRCTKAQYQAVFDSPEMLRLMAAVSEKRTDFTARNLANFLWGLAKIEHHPGEQMLTDLATEIARKIDGANAQNLANIAWAYAVLMHSPGPELLDAIAREAEKKLAEFTSQNISNLVYAFAKLEHVPAGFLERASQAARTLLGQFTPQALSNTVWAFSKLEVLDKELFGAIAREATGKLPRFNAQNIANTAWGFANILFEPGEEFWQLVGQNAIWHIHDYSAQNIANGEHIHLCTAIMLWSYAKLDHKHEALFAAAAEHAIRTIQTFQPQVQANLVWAYATLGEKPDVRCLDALASFACRNLKEFSPQNISNSAWAMATLQYKNMQFLTAVADEVTSRLASPAASTFSRQHLANLIWAYATLEANVAWAVGKLSHFHQGLLDAMAEHAVSMVKDLSLQHISNILWAYVSFLQMREPMTSAFLEELKLRLRKATFNAQQLSNLLWSLCIAELCTEEIWQGTMEQIPKLGIQPAELPEEALTQIYQAHLLMMVDKPGADLRMPGGLMEAAHRTWLVSARNVRVSALHREVSRLLGERGVPHTIEHLTDDQLFSVDIALAGERIAFEVDGPHHFTANTLAVTGEMLARQKLLRARGWHVVSVPFFRWAGRSDEARAQWLLQELHAARENQARVYGLSWTAAAPHLGQPTLAGHPSYSAWANHPGPPPGRPEARAHVSLPIPGPAPPPYAPPAALYAPPERPAVALPLPAAVPPAPATAAMLPPPSAAVTVSITSPTPGKGGSGHAGSKRPRSPESAQEPPAKRTHATSTPETPSHVGATHLLSHADAGTSQGVTPTGSQEGLTCAAFSESPDDMTNWRAPLPGSAGSVTQASVDKQPAEK</sequence>
<proteinExistence type="predicted"/>
<organism evidence="3 4">
    <name type="scientific">Coccomyxa viridis</name>
    <dbReference type="NCBI Taxonomy" id="1274662"/>
    <lineage>
        <taxon>Eukaryota</taxon>
        <taxon>Viridiplantae</taxon>
        <taxon>Chlorophyta</taxon>
        <taxon>core chlorophytes</taxon>
        <taxon>Trebouxiophyceae</taxon>
        <taxon>Trebouxiophyceae incertae sedis</taxon>
        <taxon>Coccomyxaceae</taxon>
        <taxon>Coccomyxa</taxon>
    </lineage>
</organism>
<dbReference type="InterPro" id="IPR058917">
    <property type="entry name" value="RESC6_dom"/>
</dbReference>
<comment type="caution">
    <text evidence="3">The sequence shown here is derived from an EMBL/GenBank/DDBJ whole genome shotgun (WGS) entry which is preliminary data.</text>
</comment>
<dbReference type="PANTHER" id="PTHR21228">
    <property type="entry name" value="FAST LEU-RICH DOMAIN-CONTAINING"/>
    <property type="match status" value="1"/>
</dbReference>
<feature type="region of interest" description="Disordered" evidence="1">
    <location>
        <begin position="1054"/>
        <end position="1081"/>
    </location>
</feature>
<dbReference type="Pfam" id="PF08373">
    <property type="entry name" value="RAP"/>
    <property type="match status" value="1"/>
</dbReference>
<feature type="domain" description="RAP" evidence="2">
    <location>
        <begin position="962"/>
        <end position="1019"/>
    </location>
</feature>
<keyword evidence="4" id="KW-1185">Reference proteome</keyword>
<dbReference type="Pfam" id="PF26188">
    <property type="entry name" value="RESC6"/>
    <property type="match status" value="1"/>
</dbReference>
<evidence type="ECO:0000313" key="4">
    <source>
        <dbReference type="Proteomes" id="UP001497392"/>
    </source>
</evidence>
<dbReference type="PANTHER" id="PTHR21228:SF40">
    <property type="entry name" value="LD45607P"/>
    <property type="match status" value="1"/>
</dbReference>
<feature type="compositionally biased region" description="Pro residues" evidence="1">
    <location>
        <begin position="286"/>
        <end position="299"/>
    </location>
</feature>
<name>A0ABP1GBU3_9CHLO</name>
<dbReference type="EMBL" id="CAXHTA020000017">
    <property type="protein sequence ID" value="CAL5227633.1"/>
    <property type="molecule type" value="Genomic_DNA"/>
</dbReference>
<evidence type="ECO:0000313" key="3">
    <source>
        <dbReference type="EMBL" id="CAL5227633.1"/>
    </source>
</evidence>
<dbReference type="InterPro" id="IPR050870">
    <property type="entry name" value="FAST_kinase"/>
</dbReference>
<accession>A0ABP1GBU3</accession>
<feature type="compositionally biased region" description="Polar residues" evidence="1">
    <location>
        <begin position="86"/>
        <end position="110"/>
    </location>
</feature>
<evidence type="ECO:0000256" key="1">
    <source>
        <dbReference type="SAM" id="MobiDB-lite"/>
    </source>
</evidence>
<feature type="region of interest" description="Disordered" evidence="1">
    <location>
        <begin position="24"/>
        <end position="137"/>
    </location>
</feature>
<feature type="region of interest" description="Disordered" evidence="1">
    <location>
        <begin position="279"/>
        <end position="335"/>
    </location>
</feature>
<feature type="region of interest" description="Disordered" evidence="1">
    <location>
        <begin position="1125"/>
        <end position="1238"/>
    </location>
</feature>
<evidence type="ECO:0000259" key="2">
    <source>
        <dbReference type="PROSITE" id="PS51286"/>
    </source>
</evidence>
<reference evidence="3 4" key="1">
    <citation type="submission" date="2024-06" db="EMBL/GenBank/DDBJ databases">
        <authorList>
            <person name="Kraege A."/>
            <person name="Thomma B."/>
        </authorList>
    </citation>
    <scope>NUCLEOTIDE SEQUENCE [LARGE SCALE GENOMIC DNA]</scope>
</reference>